<evidence type="ECO:0000313" key="16">
    <source>
        <dbReference type="Proteomes" id="UP000646053"/>
    </source>
</evidence>
<keyword evidence="7 13" id="KW-0547">Nucleotide-binding</keyword>
<sequence length="315" mass="32756">MSAIVFGSINMDLVTRVPRLPALGETLTGQSFEMIPGGKGANQAVAMARLGIATELVGRVGNDRFGQDLLAELRANRVTCDRVWVDQSIHSGVAAIVVDDAGENHIIVIPGANGQVGAADLERLQAVLPHAKVLLLQLEVPIEAVIRAAQAAKQAGVTVILDPAPAQLSLPTELYSWIDIITPNQVEASQLAGFSVEDHKSAARAATLIHQNGIATVIIKLGRLGVLYSTENGALSIPSFPVKAIDTVAAGDAFNGGLAAGLTANLSLQKAITFASAVAALSVTKAGAQPSLPTRQEVATFLSTHGELLDHRLAE</sequence>
<evidence type="ECO:0000256" key="3">
    <source>
        <dbReference type="ARBA" id="ARBA00016943"/>
    </source>
</evidence>
<feature type="binding site" evidence="13">
    <location>
        <position position="248"/>
    </location>
    <ligand>
        <name>K(+)</name>
        <dbReference type="ChEBI" id="CHEBI:29103"/>
    </ligand>
</feature>
<keyword evidence="8 13" id="KW-0418">Kinase</keyword>
<feature type="binding site" evidence="13">
    <location>
        <position position="184"/>
    </location>
    <ligand>
        <name>ATP</name>
        <dbReference type="ChEBI" id="CHEBI:30616"/>
    </ligand>
</feature>
<dbReference type="SUPFAM" id="SSF53613">
    <property type="entry name" value="Ribokinase-like"/>
    <property type="match status" value="1"/>
</dbReference>
<keyword evidence="6 13" id="KW-0479">Metal-binding</keyword>
<accession>A0A8J8CI72</accession>
<comment type="caution">
    <text evidence="13">Lacks conserved residue(s) required for the propagation of feature annotation.</text>
</comment>
<comment type="pathway">
    <text evidence="13">Carbohydrate metabolism; D-ribose degradation; D-ribose 5-phosphate from beta-D-ribopyranose: step 2/2.</text>
</comment>
<comment type="cofactor">
    <cofactor evidence="13">
        <name>Mg(2+)</name>
        <dbReference type="ChEBI" id="CHEBI:18420"/>
    </cofactor>
    <text evidence="13">Requires a divalent cation, most likely magnesium in vivo, as an electrophilic catalyst to aid phosphoryl group transfer. It is the chelate of the metal and the nucleotide that is the actual substrate.</text>
</comment>
<feature type="binding site" evidence="13">
    <location>
        <position position="291"/>
    </location>
    <ligand>
        <name>K(+)</name>
        <dbReference type="ChEBI" id="CHEBI:29103"/>
    </ligand>
</feature>
<dbReference type="InterPro" id="IPR011611">
    <property type="entry name" value="PfkB_dom"/>
</dbReference>
<comment type="subunit">
    <text evidence="13">Homodimer.</text>
</comment>
<evidence type="ECO:0000256" key="1">
    <source>
        <dbReference type="ARBA" id="ARBA00005380"/>
    </source>
</evidence>
<feature type="binding site" evidence="13">
    <location>
        <begin position="10"/>
        <end position="12"/>
    </location>
    <ligand>
        <name>substrate</name>
    </ligand>
</feature>
<feature type="binding site" evidence="13">
    <location>
        <position position="246"/>
    </location>
    <ligand>
        <name>K(+)</name>
        <dbReference type="ChEBI" id="CHEBI:29103"/>
    </ligand>
</feature>
<dbReference type="Gene3D" id="3.40.1190.20">
    <property type="match status" value="1"/>
</dbReference>
<dbReference type="GO" id="GO:0046872">
    <property type="term" value="F:metal ion binding"/>
    <property type="evidence" value="ECO:0007669"/>
    <property type="project" value="UniProtKB-KW"/>
</dbReference>
<feature type="binding site" evidence="13">
    <location>
        <position position="285"/>
    </location>
    <ligand>
        <name>K(+)</name>
        <dbReference type="ChEBI" id="CHEBI:29103"/>
    </ligand>
</feature>
<gene>
    <name evidence="13 15" type="primary">rbsK</name>
    <name evidence="15" type="ORF">GS601_02545</name>
</gene>
<dbReference type="InterPro" id="IPR017583">
    <property type="entry name" value="Tagatose/fructose_Pkinase"/>
</dbReference>
<dbReference type="PRINTS" id="PR00990">
    <property type="entry name" value="RIBOKINASE"/>
</dbReference>
<keyword evidence="9 13" id="KW-0067">ATP-binding</keyword>
<keyword evidence="16" id="KW-1185">Reference proteome</keyword>
<comment type="similarity">
    <text evidence="13">Belongs to the carbohydrate kinase PfkB family. Ribokinase subfamily.</text>
</comment>
<evidence type="ECO:0000256" key="6">
    <source>
        <dbReference type="ARBA" id="ARBA00022723"/>
    </source>
</evidence>
<dbReference type="NCBIfam" id="TIGR02152">
    <property type="entry name" value="D_ribokin_bact"/>
    <property type="match status" value="1"/>
</dbReference>
<evidence type="ECO:0000313" key="15">
    <source>
        <dbReference type="EMBL" id="NDJ16176.1"/>
    </source>
</evidence>
<evidence type="ECO:0000256" key="10">
    <source>
        <dbReference type="ARBA" id="ARBA00022842"/>
    </source>
</evidence>
<feature type="binding site" evidence="13">
    <location>
        <position position="287"/>
    </location>
    <ligand>
        <name>K(+)</name>
        <dbReference type="ChEBI" id="CHEBI:29103"/>
    </ligand>
</feature>
<dbReference type="GO" id="GO:0005829">
    <property type="term" value="C:cytosol"/>
    <property type="evidence" value="ECO:0007669"/>
    <property type="project" value="TreeGrafter"/>
</dbReference>
<organism evidence="15 16">
    <name type="scientific">Myxacorys almedinensis A</name>
    <dbReference type="NCBI Taxonomy" id="2690445"/>
    <lineage>
        <taxon>Bacteria</taxon>
        <taxon>Bacillati</taxon>
        <taxon>Cyanobacteriota</taxon>
        <taxon>Cyanophyceae</taxon>
        <taxon>Leptolyngbyales</taxon>
        <taxon>Leptolyngbyaceae</taxon>
        <taxon>Myxacorys</taxon>
        <taxon>Myxacorys almedinensis</taxon>
    </lineage>
</organism>
<evidence type="ECO:0000256" key="12">
    <source>
        <dbReference type="ARBA" id="ARBA00023277"/>
    </source>
</evidence>
<dbReference type="PIRSF" id="PIRSF000535">
    <property type="entry name" value="1PFK/6PFK/LacC"/>
    <property type="match status" value="1"/>
</dbReference>
<feature type="binding site" evidence="13">
    <location>
        <position position="282"/>
    </location>
    <ligand>
        <name>K(+)</name>
        <dbReference type="ChEBI" id="CHEBI:29103"/>
    </ligand>
</feature>
<dbReference type="GO" id="GO:0005524">
    <property type="term" value="F:ATP binding"/>
    <property type="evidence" value="ECO:0007669"/>
    <property type="project" value="UniProtKB-UniRule"/>
</dbReference>
<dbReference type="UniPathway" id="UPA00916">
    <property type="reaction ID" value="UER00889"/>
</dbReference>
<dbReference type="InterPro" id="IPR002139">
    <property type="entry name" value="Ribo/fructo_kinase"/>
</dbReference>
<dbReference type="EMBL" id="WVIE01000002">
    <property type="protein sequence ID" value="NDJ16176.1"/>
    <property type="molecule type" value="Genomic_DNA"/>
</dbReference>
<evidence type="ECO:0000256" key="8">
    <source>
        <dbReference type="ARBA" id="ARBA00022777"/>
    </source>
</evidence>
<dbReference type="PROSITE" id="PS00584">
    <property type="entry name" value="PFKB_KINASES_2"/>
    <property type="match status" value="1"/>
</dbReference>
<evidence type="ECO:0000259" key="14">
    <source>
        <dbReference type="Pfam" id="PF00294"/>
    </source>
</evidence>
<dbReference type="HAMAP" id="MF_01987">
    <property type="entry name" value="Ribokinase"/>
    <property type="match status" value="1"/>
</dbReference>
<name>A0A8J8CI72_9CYAN</name>
<evidence type="ECO:0000256" key="5">
    <source>
        <dbReference type="ARBA" id="ARBA00022679"/>
    </source>
</evidence>
<reference evidence="15" key="1">
    <citation type="submission" date="2019-12" db="EMBL/GenBank/DDBJ databases">
        <title>High-Quality draft genome sequences of three cyanobacteria isolated from the limestone walls of the Old Cathedral of Coimbra.</title>
        <authorList>
            <person name="Tiago I."/>
            <person name="Soares F."/>
            <person name="Portugal A."/>
        </authorList>
    </citation>
    <scope>NUCLEOTIDE SEQUENCE</scope>
    <source>
        <strain evidence="15">A</strain>
    </source>
</reference>
<evidence type="ECO:0000256" key="4">
    <source>
        <dbReference type="ARBA" id="ARBA00022490"/>
    </source>
</evidence>
<feature type="binding site" evidence="13">
    <location>
        <position position="139"/>
    </location>
    <ligand>
        <name>substrate</name>
    </ligand>
</feature>
<dbReference type="InterPro" id="IPR029056">
    <property type="entry name" value="Ribokinase-like"/>
</dbReference>
<evidence type="ECO:0000256" key="11">
    <source>
        <dbReference type="ARBA" id="ARBA00022958"/>
    </source>
</evidence>
<keyword evidence="10 13" id="KW-0460">Magnesium</keyword>
<evidence type="ECO:0000256" key="13">
    <source>
        <dbReference type="HAMAP-Rule" id="MF_01987"/>
    </source>
</evidence>
<comment type="catalytic activity">
    <reaction evidence="13">
        <text>D-ribose + ATP = D-ribose 5-phosphate + ADP + H(+)</text>
        <dbReference type="Rhea" id="RHEA:13697"/>
        <dbReference type="ChEBI" id="CHEBI:15378"/>
        <dbReference type="ChEBI" id="CHEBI:30616"/>
        <dbReference type="ChEBI" id="CHEBI:47013"/>
        <dbReference type="ChEBI" id="CHEBI:78346"/>
        <dbReference type="ChEBI" id="CHEBI:456216"/>
        <dbReference type="EC" id="2.7.1.15"/>
    </reaction>
</comment>
<keyword evidence="4 13" id="KW-0963">Cytoplasm</keyword>
<dbReference type="GO" id="GO:0004747">
    <property type="term" value="F:ribokinase activity"/>
    <property type="evidence" value="ECO:0007669"/>
    <property type="project" value="UniProtKB-UniRule"/>
</dbReference>
<dbReference type="PANTHER" id="PTHR10584">
    <property type="entry name" value="SUGAR KINASE"/>
    <property type="match status" value="1"/>
</dbReference>
<keyword evidence="11 13" id="KW-0630">Potassium</keyword>
<feature type="active site" description="Proton acceptor" evidence="13">
    <location>
        <position position="252"/>
    </location>
</feature>
<comment type="activity regulation">
    <text evidence="13">Activated by a monovalent cation that binds near, but not in, the active site. The most likely occupant of the site in vivo is potassium. Ion binding induces a conformational change that may alter substrate affinity.</text>
</comment>
<keyword evidence="12 13" id="KW-0119">Carbohydrate metabolism</keyword>
<feature type="domain" description="Carbohydrate kinase PfkB" evidence="14">
    <location>
        <begin position="4"/>
        <end position="295"/>
    </location>
</feature>
<comment type="function">
    <text evidence="13">Catalyzes the phosphorylation of ribose at O-5 in a reaction requiring ATP and magnesium. The resulting D-ribose-5-phosphate can then be used either for sythesis of nucleotides, histidine, and tryptophan, or as a component of the pentose phosphate pathway.</text>
</comment>
<comment type="caution">
    <text evidence="15">The sequence shown here is derived from an EMBL/GenBank/DDBJ whole genome shotgun (WGS) entry which is preliminary data.</text>
</comment>
<dbReference type="InterPro" id="IPR011877">
    <property type="entry name" value="Ribokinase"/>
</dbReference>
<comment type="subcellular location">
    <subcellularLocation>
        <location evidence="13">Cytoplasm</location>
    </subcellularLocation>
</comment>
<dbReference type="RefSeq" id="WP_162421680.1">
    <property type="nucleotide sequence ID" value="NZ_WVIE01000002.1"/>
</dbReference>
<dbReference type="Pfam" id="PF00294">
    <property type="entry name" value="PfkB"/>
    <property type="match status" value="1"/>
</dbReference>
<dbReference type="PROSITE" id="PS00583">
    <property type="entry name" value="PFKB_KINASES_1"/>
    <property type="match status" value="1"/>
</dbReference>
<dbReference type="EC" id="2.7.1.15" evidence="2 13"/>
<evidence type="ECO:0000256" key="7">
    <source>
        <dbReference type="ARBA" id="ARBA00022741"/>
    </source>
</evidence>
<feature type="binding site" evidence="13">
    <location>
        <position position="252"/>
    </location>
    <ligand>
        <name>substrate</name>
    </ligand>
</feature>
<dbReference type="PANTHER" id="PTHR10584:SF166">
    <property type="entry name" value="RIBOKINASE"/>
    <property type="match status" value="1"/>
</dbReference>
<keyword evidence="5 13" id="KW-0808">Transferase</keyword>
<dbReference type="AlphaFoldDB" id="A0A8J8CI72"/>
<evidence type="ECO:0000256" key="9">
    <source>
        <dbReference type="ARBA" id="ARBA00022840"/>
    </source>
</evidence>
<dbReference type="Proteomes" id="UP000646053">
    <property type="component" value="Unassembled WGS sequence"/>
</dbReference>
<feature type="binding site" evidence="13">
    <location>
        <begin position="251"/>
        <end position="252"/>
    </location>
    <ligand>
        <name>ATP</name>
        <dbReference type="ChEBI" id="CHEBI:30616"/>
    </ligand>
</feature>
<dbReference type="FunFam" id="3.40.1190.20:FF:000012">
    <property type="entry name" value="Ribokinase"/>
    <property type="match status" value="1"/>
</dbReference>
<dbReference type="CDD" id="cd01174">
    <property type="entry name" value="ribokinase"/>
    <property type="match status" value="1"/>
</dbReference>
<feature type="binding site" evidence="13">
    <location>
        <begin position="220"/>
        <end position="225"/>
    </location>
    <ligand>
        <name>ATP</name>
        <dbReference type="ChEBI" id="CHEBI:30616"/>
    </ligand>
</feature>
<evidence type="ECO:0000256" key="2">
    <source>
        <dbReference type="ARBA" id="ARBA00012035"/>
    </source>
</evidence>
<dbReference type="GO" id="GO:0019303">
    <property type="term" value="P:D-ribose catabolic process"/>
    <property type="evidence" value="ECO:0007669"/>
    <property type="project" value="UniProtKB-UniRule"/>
</dbReference>
<comment type="similarity">
    <text evidence="1">Belongs to the carbohydrate kinase pfkB family.</text>
</comment>
<dbReference type="InterPro" id="IPR002173">
    <property type="entry name" value="Carboh/pur_kinase_PfkB_CS"/>
</dbReference>
<feature type="binding site" evidence="13">
    <location>
        <begin position="38"/>
        <end position="42"/>
    </location>
    <ligand>
        <name>substrate</name>
    </ligand>
</feature>
<protein>
    <recommendedName>
        <fullName evidence="3 13">Ribokinase</fullName>
        <shortName evidence="13">RK</shortName>
        <ecNumber evidence="2 13">2.7.1.15</ecNumber>
    </recommendedName>
</protein>
<proteinExistence type="inferred from homology"/>